<name>A0ACB5SAH5_9PEZI</name>
<accession>A0ACB5SAH5</accession>
<comment type="caution">
    <text evidence="1">The sequence shown here is derived from an EMBL/GenBank/DDBJ whole genome shotgun (WGS) entry which is preliminary data.</text>
</comment>
<sequence>MVLVDEGSKLCTHGFSFRNWPGPGEEAAAGFGLSHAVIIPPNSRTVVVGGQVGFKDDGTVPSDLTAEVEEAFDHVERALQAAGLGDDAWEYVYKITTFEISTPGLIDAVLATAKKYLKNTKPAWTGIGVASLLHPALHIEITVEAYLPELVKAGL</sequence>
<dbReference type="Proteomes" id="UP001165186">
    <property type="component" value="Unassembled WGS sequence"/>
</dbReference>
<evidence type="ECO:0000313" key="1">
    <source>
        <dbReference type="EMBL" id="GME32820.1"/>
    </source>
</evidence>
<organism evidence="1 2">
    <name type="scientific">Neofusicoccum parvum</name>
    <dbReference type="NCBI Taxonomy" id="310453"/>
    <lineage>
        <taxon>Eukaryota</taxon>
        <taxon>Fungi</taxon>
        <taxon>Dikarya</taxon>
        <taxon>Ascomycota</taxon>
        <taxon>Pezizomycotina</taxon>
        <taxon>Dothideomycetes</taxon>
        <taxon>Dothideomycetes incertae sedis</taxon>
        <taxon>Botryosphaeriales</taxon>
        <taxon>Botryosphaeriaceae</taxon>
        <taxon>Neofusicoccum</taxon>
    </lineage>
</organism>
<dbReference type="EMBL" id="BSXG01000227">
    <property type="protein sequence ID" value="GME32820.1"/>
    <property type="molecule type" value="Genomic_DNA"/>
</dbReference>
<evidence type="ECO:0000313" key="2">
    <source>
        <dbReference type="Proteomes" id="UP001165186"/>
    </source>
</evidence>
<gene>
    <name evidence="1" type="primary">g11609</name>
    <name evidence="1" type="ORF">NpPPO83_00011609</name>
</gene>
<keyword evidence="2" id="KW-1185">Reference proteome</keyword>
<reference evidence="1" key="1">
    <citation type="submission" date="2024-09" db="EMBL/GenBank/DDBJ databases">
        <title>Draft Genome Sequences of Neofusicoccum parvum.</title>
        <authorList>
            <person name="Ashida A."/>
            <person name="Camagna M."/>
            <person name="Tanaka A."/>
            <person name="Takemoto D."/>
        </authorList>
    </citation>
    <scope>NUCLEOTIDE SEQUENCE</scope>
    <source>
        <strain evidence="1">PPO83</strain>
    </source>
</reference>
<proteinExistence type="predicted"/>
<protein>
    <submittedName>
        <fullName evidence="1">Uncharacterized protein</fullName>
    </submittedName>
</protein>